<feature type="domain" description="Peptidoglycan recognition protein family" evidence="2">
    <location>
        <begin position="168"/>
        <end position="326"/>
    </location>
</feature>
<dbReference type="RefSeq" id="WP_270685657.1">
    <property type="nucleotide sequence ID" value="NZ_JAQFWQ010000025.1"/>
</dbReference>
<dbReference type="SMART" id="SM00701">
    <property type="entry name" value="PGRP"/>
    <property type="match status" value="1"/>
</dbReference>
<dbReference type="Gene3D" id="3.40.80.10">
    <property type="entry name" value="Peptidoglycan recognition protein-like"/>
    <property type="match status" value="1"/>
</dbReference>
<dbReference type="InterPro" id="IPR036505">
    <property type="entry name" value="Amidase/PGRP_sf"/>
</dbReference>
<sequence length="367" mass="37618">MDGAMVRRRRLVAAGAGAAALVLGDRLLGGGRGTAAAARVLAGESDFPRTGVERLAAAGAPVTPHGAFDHVAVLPAGGTGEGRVRFTGPDGPGPWRPVRVGGHGTDGGQEGGALLQAPPGATGYEVEMEGQDAVETAAIDTRSGRRRRMSGAGHGLLETGGVSGALPLPYVTRAGWGADEGLRGDVDGGSHPVQVVTVHHAAMPVAADPRETMRAIYWLHTVENGWADIGYHLLIDPEGTVYEGRATGGPLPVFSDVPVPGSARCVTGAHAVGHNAGNIGICLLGDYTSAMPSRAARDALVRTVRTLCALSGVDPSSRVRYANPVSGASREVHAVAMHRDWGGTACPGDAFAARFWEVRDRLSAPVG</sequence>
<name>A0ABT4U2Q2_9ACTN</name>
<keyword evidence="4" id="KW-1185">Reference proteome</keyword>
<accession>A0ABT4U2Q2</accession>
<dbReference type="SUPFAM" id="SSF55846">
    <property type="entry name" value="N-acetylmuramoyl-L-alanine amidase-like"/>
    <property type="match status" value="1"/>
</dbReference>
<dbReference type="EMBL" id="JAQFWQ010000025">
    <property type="protein sequence ID" value="MDA2811200.1"/>
    <property type="molecule type" value="Genomic_DNA"/>
</dbReference>
<evidence type="ECO:0000313" key="3">
    <source>
        <dbReference type="EMBL" id="MDA2811200.1"/>
    </source>
</evidence>
<proteinExistence type="inferred from homology"/>
<evidence type="ECO:0000259" key="2">
    <source>
        <dbReference type="SMART" id="SM00701"/>
    </source>
</evidence>
<comment type="similarity">
    <text evidence="1">Belongs to the N-acetylmuramoyl-L-alanine amidase 2 family.</text>
</comment>
<dbReference type="Proteomes" id="UP001527866">
    <property type="component" value="Unassembled WGS sequence"/>
</dbReference>
<reference evidence="3 4" key="1">
    <citation type="submission" date="2023-01" db="EMBL/GenBank/DDBJ databases">
        <title>Draft genome sequence of Nocardiopsis sp. RSe5-2 isolated from halophytes.</title>
        <authorList>
            <person name="Duangmal K."/>
            <person name="Chantavorakit T."/>
        </authorList>
    </citation>
    <scope>NUCLEOTIDE SEQUENCE [LARGE SCALE GENOMIC DNA]</scope>
    <source>
        <strain evidence="3 4">RSe5-2</strain>
    </source>
</reference>
<dbReference type="CDD" id="cd06583">
    <property type="entry name" value="PGRP"/>
    <property type="match status" value="1"/>
</dbReference>
<protein>
    <submittedName>
        <fullName evidence="3">Peptidoglycan recognition family protein</fullName>
    </submittedName>
</protein>
<organism evidence="3 4">
    <name type="scientific">Nocardiopsis endophytica</name>
    <dbReference type="NCBI Taxonomy" id="3018445"/>
    <lineage>
        <taxon>Bacteria</taxon>
        <taxon>Bacillati</taxon>
        <taxon>Actinomycetota</taxon>
        <taxon>Actinomycetes</taxon>
        <taxon>Streptosporangiales</taxon>
        <taxon>Nocardiopsidaceae</taxon>
        <taxon>Nocardiopsis</taxon>
    </lineage>
</organism>
<dbReference type="InterPro" id="IPR015510">
    <property type="entry name" value="PGRP"/>
</dbReference>
<dbReference type="PANTHER" id="PTHR11022">
    <property type="entry name" value="PEPTIDOGLYCAN RECOGNITION PROTEIN"/>
    <property type="match status" value="1"/>
</dbReference>
<evidence type="ECO:0000256" key="1">
    <source>
        <dbReference type="ARBA" id="ARBA00007553"/>
    </source>
</evidence>
<evidence type="ECO:0000313" key="4">
    <source>
        <dbReference type="Proteomes" id="UP001527866"/>
    </source>
</evidence>
<dbReference type="PANTHER" id="PTHR11022:SF41">
    <property type="entry name" value="PEPTIDOGLYCAN-RECOGNITION PROTEIN LC-RELATED"/>
    <property type="match status" value="1"/>
</dbReference>
<comment type="caution">
    <text evidence="3">The sequence shown here is derived from an EMBL/GenBank/DDBJ whole genome shotgun (WGS) entry which is preliminary data.</text>
</comment>
<dbReference type="InterPro" id="IPR002502">
    <property type="entry name" value="Amidase_domain"/>
</dbReference>
<dbReference type="InterPro" id="IPR006619">
    <property type="entry name" value="PGRP_domain_met/bac"/>
</dbReference>
<gene>
    <name evidence="3" type="ORF">O4J56_11190</name>
</gene>
<dbReference type="Pfam" id="PF01510">
    <property type="entry name" value="Amidase_2"/>
    <property type="match status" value="1"/>
</dbReference>